<evidence type="ECO:0000256" key="2">
    <source>
        <dbReference type="SAM" id="SignalP"/>
    </source>
</evidence>
<dbReference type="InterPro" id="IPR002048">
    <property type="entry name" value="EF_hand_dom"/>
</dbReference>
<evidence type="ECO:0000256" key="1">
    <source>
        <dbReference type="SAM" id="MobiDB-lite"/>
    </source>
</evidence>
<dbReference type="Proteomes" id="UP000192342">
    <property type="component" value="Unassembled WGS sequence"/>
</dbReference>
<dbReference type="PROSITE" id="PS00018">
    <property type="entry name" value="EF_HAND_1"/>
    <property type="match status" value="3"/>
</dbReference>
<protein>
    <recommendedName>
        <fullName evidence="3">EF-hand domain-containing protein</fullName>
    </recommendedName>
</protein>
<gene>
    <name evidence="4" type="ORF">ATO7_14188</name>
</gene>
<keyword evidence="5" id="KW-1185">Reference proteome</keyword>
<name>A0A1Y1SD11_9GAMM</name>
<dbReference type="Pfam" id="PF13202">
    <property type="entry name" value="EF-hand_5"/>
    <property type="match status" value="4"/>
</dbReference>
<evidence type="ECO:0000313" key="4">
    <source>
        <dbReference type="EMBL" id="ORE86453.1"/>
    </source>
</evidence>
<feature type="chain" id="PRO_5011011340" description="EF-hand domain-containing protein" evidence="2">
    <location>
        <begin position="23"/>
        <end position="141"/>
    </location>
</feature>
<comment type="caution">
    <text evidence="4">The sequence shown here is derived from an EMBL/GenBank/DDBJ whole genome shotgun (WGS) entry which is preliminary data.</text>
</comment>
<dbReference type="EMBL" id="AQQV01000003">
    <property type="protein sequence ID" value="ORE86453.1"/>
    <property type="molecule type" value="Genomic_DNA"/>
</dbReference>
<feature type="signal peptide" evidence="2">
    <location>
        <begin position="1"/>
        <end position="22"/>
    </location>
</feature>
<dbReference type="Gene3D" id="1.10.238.10">
    <property type="entry name" value="EF-hand"/>
    <property type="match status" value="2"/>
</dbReference>
<reference evidence="4 5" key="1">
    <citation type="submission" date="2013-04" db="EMBL/GenBank/DDBJ databases">
        <title>Oceanococcus atlanticus 22II-S10r2 Genome Sequencing.</title>
        <authorList>
            <person name="Lai Q."/>
            <person name="Li G."/>
            <person name="Shao Z."/>
        </authorList>
    </citation>
    <scope>NUCLEOTIDE SEQUENCE [LARGE SCALE GENOMIC DNA]</scope>
    <source>
        <strain evidence="4 5">22II-S10r2</strain>
    </source>
</reference>
<dbReference type="InterPro" id="IPR011992">
    <property type="entry name" value="EF-hand-dom_pair"/>
</dbReference>
<dbReference type="SUPFAM" id="SSF47473">
    <property type="entry name" value="EF-hand"/>
    <property type="match status" value="1"/>
</dbReference>
<dbReference type="STRING" id="1317117.ATO7_14188"/>
<keyword evidence="2" id="KW-0732">Signal</keyword>
<dbReference type="PROSITE" id="PS50222">
    <property type="entry name" value="EF_HAND_2"/>
    <property type="match status" value="1"/>
</dbReference>
<accession>A0A1Y1SD11</accession>
<organism evidence="4 5">
    <name type="scientific">Oceanococcus atlanticus</name>
    <dbReference type="NCBI Taxonomy" id="1317117"/>
    <lineage>
        <taxon>Bacteria</taxon>
        <taxon>Pseudomonadati</taxon>
        <taxon>Pseudomonadota</taxon>
        <taxon>Gammaproteobacteria</taxon>
        <taxon>Chromatiales</taxon>
        <taxon>Oceanococcaceae</taxon>
        <taxon>Oceanococcus</taxon>
    </lineage>
</organism>
<dbReference type="AlphaFoldDB" id="A0A1Y1SD11"/>
<evidence type="ECO:0000259" key="3">
    <source>
        <dbReference type="PROSITE" id="PS50222"/>
    </source>
</evidence>
<feature type="region of interest" description="Disordered" evidence="1">
    <location>
        <begin position="107"/>
        <end position="141"/>
    </location>
</feature>
<dbReference type="OrthoDB" id="5703633at2"/>
<evidence type="ECO:0000313" key="5">
    <source>
        <dbReference type="Proteomes" id="UP000192342"/>
    </source>
</evidence>
<sequence>MNSKLVAAIFANLVLSSGAAMARGPHMDAMDLNADGAISEAEVMQLVANKAQAIDSNGDGLISLDELEAMQERRKARHIQHRLERADSNADGNVDVDEFSAQMAARIMQRDRDGDGQLSAEELAPPRGGRKPDAAPIDESF</sequence>
<dbReference type="GO" id="GO:0005509">
    <property type="term" value="F:calcium ion binding"/>
    <property type="evidence" value="ECO:0007669"/>
    <property type="project" value="InterPro"/>
</dbReference>
<dbReference type="RefSeq" id="WP_158523219.1">
    <property type="nucleotide sequence ID" value="NZ_AQQV01000003.1"/>
</dbReference>
<feature type="domain" description="EF-hand" evidence="3">
    <location>
        <begin position="42"/>
        <end position="77"/>
    </location>
</feature>
<dbReference type="InterPro" id="IPR018247">
    <property type="entry name" value="EF_Hand_1_Ca_BS"/>
</dbReference>
<proteinExistence type="predicted"/>